<dbReference type="InterPro" id="IPR013324">
    <property type="entry name" value="RNA_pol_sigma_r3/r4-like"/>
</dbReference>
<keyword evidence="1" id="KW-0805">Transcription regulation</keyword>
<dbReference type="Proteomes" id="UP001594351">
    <property type="component" value="Unassembled WGS sequence"/>
</dbReference>
<dbReference type="Pfam" id="PF04545">
    <property type="entry name" value="Sigma70_r4"/>
    <property type="match status" value="1"/>
</dbReference>
<dbReference type="InterPro" id="IPR014284">
    <property type="entry name" value="RNA_pol_sigma-70_dom"/>
</dbReference>
<feature type="domain" description="RNA polymerase sigma-70 region 1.2" evidence="5">
    <location>
        <begin position="20"/>
        <end position="48"/>
    </location>
</feature>
<dbReference type="InterPro" id="IPR007630">
    <property type="entry name" value="RNA_pol_sigma70_r4"/>
</dbReference>
<dbReference type="PANTHER" id="PTHR30603">
    <property type="entry name" value="RNA POLYMERASE SIGMA FACTOR RPO"/>
    <property type="match status" value="1"/>
</dbReference>
<dbReference type="InterPro" id="IPR009042">
    <property type="entry name" value="RNA_pol_sigma70_r1_2"/>
</dbReference>
<evidence type="ECO:0000259" key="8">
    <source>
        <dbReference type="Pfam" id="PF04545"/>
    </source>
</evidence>
<feature type="domain" description="RNA polymerase sigma-70 region 2" evidence="7">
    <location>
        <begin position="54"/>
        <end position="120"/>
    </location>
</feature>
<dbReference type="Pfam" id="PF04542">
    <property type="entry name" value="Sigma70_r2"/>
    <property type="match status" value="1"/>
</dbReference>
<keyword evidence="10" id="KW-1185">Reference proteome</keyword>
<keyword evidence="3" id="KW-0238">DNA-binding</keyword>
<comment type="caution">
    <text evidence="9">The sequence shown here is derived from an EMBL/GenBank/DDBJ whole genome shotgun (WGS) entry which is preliminary data.</text>
</comment>
<protein>
    <submittedName>
        <fullName evidence="9">RNA polymerase sigma factor RpoD/SigA</fullName>
    </submittedName>
</protein>
<dbReference type="InterPro" id="IPR007624">
    <property type="entry name" value="RNA_pol_sigma70_r3"/>
</dbReference>
<reference evidence="9 10" key="1">
    <citation type="submission" date="2024-09" db="EMBL/GenBank/DDBJ databases">
        <title>Laminarin stimulates single cell rates of sulfate reduction while oxygen inhibits transcriptomic activity in coastal marine sediment.</title>
        <authorList>
            <person name="Lindsay M."/>
            <person name="Orcutt B."/>
            <person name="Emerson D."/>
            <person name="Stepanauskas R."/>
            <person name="D'Angelo T."/>
        </authorList>
    </citation>
    <scope>NUCLEOTIDE SEQUENCE [LARGE SCALE GENOMIC DNA]</scope>
    <source>
        <strain evidence="9">SAG AM-311-K15</strain>
    </source>
</reference>
<evidence type="ECO:0000256" key="3">
    <source>
        <dbReference type="ARBA" id="ARBA00023125"/>
    </source>
</evidence>
<keyword evidence="2" id="KW-0731">Sigma factor</keyword>
<dbReference type="Gene3D" id="1.20.140.160">
    <property type="match status" value="1"/>
</dbReference>
<dbReference type="SUPFAM" id="SSF88946">
    <property type="entry name" value="Sigma2 domain of RNA polymerase sigma factors"/>
    <property type="match status" value="1"/>
</dbReference>
<keyword evidence="4" id="KW-0804">Transcription</keyword>
<dbReference type="NCBIfam" id="TIGR02937">
    <property type="entry name" value="sigma70-ECF"/>
    <property type="match status" value="1"/>
</dbReference>
<dbReference type="Pfam" id="PF00140">
    <property type="entry name" value="Sigma70_r1_2"/>
    <property type="match status" value="1"/>
</dbReference>
<dbReference type="EMBL" id="JBHPBY010000442">
    <property type="protein sequence ID" value="MFC1853191.1"/>
    <property type="molecule type" value="Genomic_DNA"/>
</dbReference>
<evidence type="ECO:0000259" key="5">
    <source>
        <dbReference type="Pfam" id="PF00140"/>
    </source>
</evidence>
<accession>A0ABV6Z422</accession>
<dbReference type="Pfam" id="PF04539">
    <property type="entry name" value="Sigma70_r3"/>
    <property type="match status" value="1"/>
</dbReference>
<proteinExistence type="predicted"/>
<evidence type="ECO:0000256" key="1">
    <source>
        <dbReference type="ARBA" id="ARBA00023015"/>
    </source>
</evidence>
<sequence length="279" mass="32325">MQEQHTPQSSSSPKNRALFLYFKEVRHISAMTKEEEHQVAARILEGDDSARNRLIEGNLRLVIWMARRYVSQRVSFLDIINAGNIGLIEAARRYDPRKATRFASYANFWIRLTIQGELAQNSFIMKIPLDKGRFYNQVLEEERKLKNRLFREPSISEVAASLKENEEAISHLKTATRKVVRLDRPRRIGNHESKNKLLEIPQPTDFEKQIIDLITRNELAAFCALLSPREAEVIHHRFDLDKTGKKLSLAELSKRFGLSIEGIRLIEKRALEKLVAHCN</sequence>
<feature type="domain" description="RNA polymerase sigma-70 region 3" evidence="6">
    <location>
        <begin position="136"/>
        <end position="198"/>
    </location>
</feature>
<evidence type="ECO:0000256" key="4">
    <source>
        <dbReference type="ARBA" id="ARBA00023163"/>
    </source>
</evidence>
<dbReference type="PANTHER" id="PTHR30603:SF47">
    <property type="entry name" value="RNA POLYMERASE SIGMA FACTOR SIGD, CHLOROPLASTIC"/>
    <property type="match status" value="1"/>
</dbReference>
<dbReference type="InterPro" id="IPR050239">
    <property type="entry name" value="Sigma-70_RNA_pol_init_factors"/>
</dbReference>
<dbReference type="InterPro" id="IPR007627">
    <property type="entry name" value="RNA_pol_sigma70_r2"/>
</dbReference>
<dbReference type="InterPro" id="IPR013325">
    <property type="entry name" value="RNA_pol_sigma_r2"/>
</dbReference>
<name>A0ABV6Z422_UNCC1</name>
<dbReference type="Gene3D" id="1.20.120.1810">
    <property type="match status" value="1"/>
</dbReference>
<evidence type="ECO:0000259" key="7">
    <source>
        <dbReference type="Pfam" id="PF04542"/>
    </source>
</evidence>
<dbReference type="SUPFAM" id="SSF88659">
    <property type="entry name" value="Sigma3 and sigma4 domains of RNA polymerase sigma factors"/>
    <property type="match status" value="2"/>
</dbReference>
<dbReference type="InterPro" id="IPR000943">
    <property type="entry name" value="RNA_pol_sigma70"/>
</dbReference>
<evidence type="ECO:0000256" key="2">
    <source>
        <dbReference type="ARBA" id="ARBA00023082"/>
    </source>
</evidence>
<feature type="domain" description="RNA polymerase sigma-70 region 4" evidence="8">
    <location>
        <begin position="226"/>
        <end position="274"/>
    </location>
</feature>
<evidence type="ECO:0000259" key="6">
    <source>
        <dbReference type="Pfam" id="PF04539"/>
    </source>
</evidence>
<evidence type="ECO:0000313" key="9">
    <source>
        <dbReference type="EMBL" id="MFC1853191.1"/>
    </source>
</evidence>
<evidence type="ECO:0000313" key="10">
    <source>
        <dbReference type="Proteomes" id="UP001594351"/>
    </source>
</evidence>
<organism evidence="9 10">
    <name type="scientific">candidate division CSSED10-310 bacterium</name>
    <dbReference type="NCBI Taxonomy" id="2855610"/>
    <lineage>
        <taxon>Bacteria</taxon>
        <taxon>Bacteria division CSSED10-310</taxon>
    </lineage>
</organism>
<dbReference type="PRINTS" id="PR00046">
    <property type="entry name" value="SIGMA70FCT"/>
</dbReference>
<gene>
    <name evidence="9" type="ORF">ACFL27_23585</name>
</gene>